<dbReference type="Proteomes" id="UP000078529">
    <property type="component" value="Unassembled WGS sequence"/>
</dbReference>
<organism evidence="1 2">
    <name type="scientific">Aureimonas ureilytica</name>
    <dbReference type="NCBI Taxonomy" id="401562"/>
    <lineage>
        <taxon>Bacteria</taxon>
        <taxon>Pseudomonadati</taxon>
        <taxon>Pseudomonadota</taxon>
        <taxon>Alphaproteobacteria</taxon>
        <taxon>Hyphomicrobiales</taxon>
        <taxon>Aurantimonadaceae</taxon>
        <taxon>Aureimonas</taxon>
    </lineage>
</organism>
<dbReference type="AlphaFoldDB" id="A0A175RVN7"/>
<keyword evidence="2" id="KW-1185">Reference proteome</keyword>
<proteinExistence type="predicted"/>
<dbReference type="EMBL" id="LDQA01000014">
    <property type="protein sequence ID" value="KTR06912.1"/>
    <property type="molecule type" value="Genomic_DNA"/>
</dbReference>
<sequence length="91" mass="10119">MVETLGEALRASWTVEVRCAFGNRDGLKSIRECHHKYQLDLATLVWTRGADCPLDALADRLKCPMCHSRRVRLVFTAPGSTTTVRASSGAW</sequence>
<reference evidence="1 2" key="1">
    <citation type="journal article" date="2016" name="Front. Microbiol.">
        <title>Genomic Resource of Rice Seed Associated Bacteria.</title>
        <authorList>
            <person name="Midha S."/>
            <person name="Bansal K."/>
            <person name="Sharma S."/>
            <person name="Kumar N."/>
            <person name="Patil P.P."/>
            <person name="Chaudhry V."/>
            <person name="Patil P.B."/>
        </authorList>
    </citation>
    <scope>NUCLEOTIDE SEQUENCE [LARGE SCALE GENOMIC DNA]</scope>
    <source>
        <strain evidence="1 2">NS365</strain>
    </source>
</reference>
<protein>
    <submittedName>
        <fullName evidence="1">Uncharacterized protein</fullName>
    </submittedName>
</protein>
<accession>A0A175RVN7</accession>
<dbReference type="PATRIC" id="fig|401562.4.peg.757"/>
<comment type="caution">
    <text evidence="1">The sequence shown here is derived from an EMBL/GenBank/DDBJ whole genome shotgun (WGS) entry which is preliminary data.</text>
</comment>
<evidence type="ECO:0000313" key="1">
    <source>
        <dbReference type="EMBL" id="KTR06912.1"/>
    </source>
</evidence>
<evidence type="ECO:0000313" key="2">
    <source>
        <dbReference type="Proteomes" id="UP000078529"/>
    </source>
</evidence>
<name>A0A175RVN7_9HYPH</name>
<gene>
    <name evidence="1" type="ORF">NS365_05625</name>
</gene>